<dbReference type="Pfam" id="PF00290">
    <property type="entry name" value="Trp_syntA"/>
    <property type="match status" value="1"/>
</dbReference>
<dbReference type="EMBL" id="AP012338">
    <property type="protein sequence ID" value="BAM03740.1"/>
    <property type="molecule type" value="Genomic_DNA"/>
</dbReference>
<dbReference type="STRING" id="1142394.PSMK_15810"/>
<dbReference type="InterPro" id="IPR011060">
    <property type="entry name" value="RibuloseP-bd_barrel"/>
</dbReference>
<dbReference type="SUPFAM" id="SSF51366">
    <property type="entry name" value="Ribulose-phoshate binding barrel"/>
    <property type="match status" value="1"/>
</dbReference>
<feature type="active site" description="Proton acceptor" evidence="9">
    <location>
        <position position="50"/>
    </location>
</feature>
<evidence type="ECO:0000256" key="3">
    <source>
        <dbReference type="ARBA" id="ARBA00011270"/>
    </source>
</evidence>
<name>I0IEQ2_PHYMF</name>
<dbReference type="InterPro" id="IPR013785">
    <property type="entry name" value="Aldolase_TIM"/>
</dbReference>
<evidence type="ECO:0000313" key="12">
    <source>
        <dbReference type="Proteomes" id="UP000007881"/>
    </source>
</evidence>
<reference evidence="11 12" key="1">
    <citation type="submission" date="2012-02" db="EMBL/GenBank/DDBJ databases">
        <title>Complete genome sequence of Phycisphaera mikurensis NBRC 102666.</title>
        <authorList>
            <person name="Ankai A."/>
            <person name="Hosoyama A."/>
            <person name="Terui Y."/>
            <person name="Sekine M."/>
            <person name="Fukai R."/>
            <person name="Kato Y."/>
            <person name="Nakamura S."/>
            <person name="Yamada-Narita S."/>
            <person name="Kawakoshi A."/>
            <person name="Fukunaga Y."/>
            <person name="Yamazaki S."/>
            <person name="Fujita N."/>
        </authorList>
    </citation>
    <scope>NUCLEOTIDE SEQUENCE [LARGE SCALE GENOMIC DNA]</scope>
    <source>
        <strain evidence="12">NBRC 102666 / KCTC 22515 / FYK2301M01</strain>
    </source>
</reference>
<keyword evidence="7 9" id="KW-0456">Lyase</keyword>
<keyword evidence="12" id="KW-1185">Reference proteome</keyword>
<evidence type="ECO:0000256" key="2">
    <source>
        <dbReference type="ARBA" id="ARBA00004733"/>
    </source>
</evidence>
<dbReference type="Proteomes" id="UP000007881">
    <property type="component" value="Chromosome"/>
</dbReference>
<evidence type="ECO:0000256" key="10">
    <source>
        <dbReference type="RuleBase" id="RU003662"/>
    </source>
</evidence>
<evidence type="ECO:0000256" key="6">
    <source>
        <dbReference type="ARBA" id="ARBA00023141"/>
    </source>
</evidence>
<keyword evidence="5 9" id="KW-0822">Tryptophan biosynthesis</keyword>
<dbReference type="PANTHER" id="PTHR43406:SF1">
    <property type="entry name" value="TRYPTOPHAN SYNTHASE ALPHA CHAIN, CHLOROPLASTIC"/>
    <property type="match status" value="1"/>
</dbReference>
<evidence type="ECO:0000313" key="11">
    <source>
        <dbReference type="EMBL" id="BAM03740.1"/>
    </source>
</evidence>
<dbReference type="OrthoDB" id="9804578at2"/>
<dbReference type="FunFam" id="3.20.20.70:FF:000037">
    <property type="entry name" value="Tryptophan synthase alpha chain"/>
    <property type="match status" value="1"/>
</dbReference>
<gene>
    <name evidence="9 11" type="primary">trpA</name>
    <name evidence="11" type="ordered locus">PSMK_15810</name>
</gene>
<accession>I0IEQ2</accession>
<dbReference type="Gene3D" id="3.20.20.70">
    <property type="entry name" value="Aldolase class I"/>
    <property type="match status" value="1"/>
</dbReference>
<dbReference type="PROSITE" id="PS00167">
    <property type="entry name" value="TRP_SYNTHASE_ALPHA"/>
    <property type="match status" value="1"/>
</dbReference>
<dbReference type="PANTHER" id="PTHR43406">
    <property type="entry name" value="TRYPTOPHAN SYNTHASE, ALPHA CHAIN"/>
    <property type="match status" value="1"/>
</dbReference>
<evidence type="ECO:0000256" key="8">
    <source>
        <dbReference type="ARBA" id="ARBA00049047"/>
    </source>
</evidence>
<dbReference type="InterPro" id="IPR002028">
    <property type="entry name" value="Trp_synthase_suA"/>
</dbReference>
<comment type="subunit">
    <text evidence="3 9">Tetramer of two alpha and two beta chains.</text>
</comment>
<keyword evidence="4 9" id="KW-0028">Amino-acid biosynthesis</keyword>
<dbReference type="GO" id="GO:0004834">
    <property type="term" value="F:tryptophan synthase activity"/>
    <property type="evidence" value="ECO:0007669"/>
    <property type="project" value="UniProtKB-UniRule"/>
</dbReference>
<comment type="pathway">
    <text evidence="2 9">Amino-acid biosynthesis; L-tryptophan biosynthesis; L-tryptophan from chorismate: step 5/5.</text>
</comment>
<comment type="similarity">
    <text evidence="9 10">Belongs to the TrpA family.</text>
</comment>
<dbReference type="NCBIfam" id="TIGR00262">
    <property type="entry name" value="trpA"/>
    <property type="match status" value="1"/>
</dbReference>
<dbReference type="RefSeq" id="WP_014436958.1">
    <property type="nucleotide sequence ID" value="NC_017080.1"/>
</dbReference>
<comment type="function">
    <text evidence="1 9">The alpha subunit is responsible for the aldol cleavage of indoleglycerol phosphate to indole and glyceraldehyde 3-phosphate.</text>
</comment>
<dbReference type="GO" id="GO:0005829">
    <property type="term" value="C:cytosol"/>
    <property type="evidence" value="ECO:0007669"/>
    <property type="project" value="TreeGrafter"/>
</dbReference>
<evidence type="ECO:0000256" key="4">
    <source>
        <dbReference type="ARBA" id="ARBA00022605"/>
    </source>
</evidence>
<organism evidence="11 12">
    <name type="scientific">Phycisphaera mikurensis (strain NBRC 102666 / KCTC 22515 / FYK2301M01)</name>
    <dbReference type="NCBI Taxonomy" id="1142394"/>
    <lineage>
        <taxon>Bacteria</taxon>
        <taxon>Pseudomonadati</taxon>
        <taxon>Planctomycetota</taxon>
        <taxon>Phycisphaerae</taxon>
        <taxon>Phycisphaerales</taxon>
        <taxon>Phycisphaeraceae</taxon>
        <taxon>Phycisphaera</taxon>
    </lineage>
</organism>
<comment type="catalytic activity">
    <reaction evidence="8 9">
        <text>(1S,2R)-1-C-(indol-3-yl)glycerol 3-phosphate + L-serine = D-glyceraldehyde 3-phosphate + L-tryptophan + H2O</text>
        <dbReference type="Rhea" id="RHEA:10532"/>
        <dbReference type="ChEBI" id="CHEBI:15377"/>
        <dbReference type="ChEBI" id="CHEBI:33384"/>
        <dbReference type="ChEBI" id="CHEBI:57912"/>
        <dbReference type="ChEBI" id="CHEBI:58866"/>
        <dbReference type="ChEBI" id="CHEBI:59776"/>
        <dbReference type="EC" id="4.2.1.20"/>
    </reaction>
</comment>
<proteinExistence type="inferred from homology"/>
<keyword evidence="6 9" id="KW-0057">Aromatic amino acid biosynthesis</keyword>
<feature type="active site" description="Proton acceptor" evidence="9">
    <location>
        <position position="61"/>
    </location>
</feature>
<dbReference type="AlphaFoldDB" id="I0IEQ2"/>
<sequence>MPSRVKDSFAALRSSGRRGLMPFVTAGDPSLDDLPDLLAALEAGGATAVEVGIPFSDPVADGPVIAESMQHALRGGVTVAAVFAAVREARRRVSIPLVAMLSYSIVYRLGLDRFCEEAAAAGFDGLIIPDLAVEESAESAAAAARAGLTLSLLVAPSTPPKRAARLAEASTGFVYVVSRAGITGADKDVPEGLAERVAGLRAATDLPLAVGFGIASAAQVRQVVGAADAAIVGSALVRRLAGFRGDGHAAAADAARAFVAELAAGLPAPAAA</sequence>
<dbReference type="InterPro" id="IPR018204">
    <property type="entry name" value="Trp_synthase_alpha_AS"/>
</dbReference>
<dbReference type="EC" id="4.2.1.20" evidence="9"/>
<dbReference type="HAMAP" id="MF_00131">
    <property type="entry name" value="Trp_synth_alpha"/>
    <property type="match status" value="1"/>
</dbReference>
<evidence type="ECO:0000256" key="9">
    <source>
        <dbReference type="HAMAP-Rule" id="MF_00131"/>
    </source>
</evidence>
<dbReference type="CDD" id="cd04724">
    <property type="entry name" value="Tryptophan_synthase_alpha"/>
    <property type="match status" value="1"/>
</dbReference>
<dbReference type="UniPathway" id="UPA00035">
    <property type="reaction ID" value="UER00044"/>
</dbReference>
<evidence type="ECO:0000256" key="1">
    <source>
        <dbReference type="ARBA" id="ARBA00003365"/>
    </source>
</evidence>
<evidence type="ECO:0000256" key="5">
    <source>
        <dbReference type="ARBA" id="ARBA00022822"/>
    </source>
</evidence>
<dbReference type="eggNOG" id="COG0159">
    <property type="taxonomic scope" value="Bacteria"/>
</dbReference>
<evidence type="ECO:0000256" key="7">
    <source>
        <dbReference type="ARBA" id="ARBA00023239"/>
    </source>
</evidence>
<protein>
    <recommendedName>
        <fullName evidence="9">Tryptophan synthase alpha chain</fullName>
        <ecNumber evidence="9">4.2.1.20</ecNumber>
    </recommendedName>
</protein>
<dbReference type="KEGG" id="phm:PSMK_15810"/>
<dbReference type="HOGENOM" id="CLU_016734_0_0_0"/>